<accession>A0A380S7F7</accession>
<dbReference type="AlphaFoldDB" id="A0A380S7F7"/>
<proteinExistence type="predicted"/>
<evidence type="ECO:0000313" key="1">
    <source>
        <dbReference type="EMBL" id="SUQ25792.1"/>
    </source>
</evidence>
<sequence>MIKKIILLAAVIVSSSFATWDYFGLLQNNQGSFKAGLYYDTDDDWSQMGLRVGARMNVTPQFELSLQGFGYQFWGETDCDACSDGGSGLRDLVIGARFALDPELYLFLDFNLPIGKDKVKGVGTTAPSNGEMYLYFGAQHHNNINSIKGAAYGTEAGIFWGFEHHNLERGLELRLGGEFDYTLPSAPLTLMVGGQFWLRLFKSEYYNGNKDVDLHDDWSNQFKFWIGATFNINDNMSLNGQIIARSQDLKKKAKDNGVQIGMEGDALGFTLDMEFKF</sequence>
<name>A0A380S7F7_FIBSU</name>
<evidence type="ECO:0000313" key="2">
    <source>
        <dbReference type="Proteomes" id="UP000255423"/>
    </source>
</evidence>
<dbReference type="EMBL" id="UHJL01000004">
    <property type="protein sequence ID" value="SUQ25792.1"/>
    <property type="molecule type" value="Genomic_DNA"/>
</dbReference>
<protein>
    <submittedName>
        <fullName evidence="1">Uncharacterized protein</fullName>
    </submittedName>
</protein>
<gene>
    <name evidence="1" type="ORF">SAMN05661053_2586</name>
</gene>
<organism evidence="1 2">
    <name type="scientific">Fibrobacter succinogenes</name>
    <name type="common">Bacteroides succinogenes</name>
    <dbReference type="NCBI Taxonomy" id="833"/>
    <lineage>
        <taxon>Bacteria</taxon>
        <taxon>Pseudomonadati</taxon>
        <taxon>Fibrobacterota</taxon>
        <taxon>Fibrobacteria</taxon>
        <taxon>Fibrobacterales</taxon>
        <taxon>Fibrobacteraceae</taxon>
        <taxon>Fibrobacter</taxon>
    </lineage>
</organism>
<dbReference type="RefSeq" id="WP_088661231.1">
    <property type="nucleotide sequence ID" value="NZ_UHJL01000004.1"/>
</dbReference>
<reference evidence="1 2" key="1">
    <citation type="submission" date="2017-08" db="EMBL/GenBank/DDBJ databases">
        <authorList>
            <person name="de Groot N.N."/>
        </authorList>
    </citation>
    <scope>NUCLEOTIDE SEQUENCE [LARGE SCALE GENOMIC DNA]</scope>
    <source>
        <strain evidence="1 2">HM2</strain>
    </source>
</reference>
<dbReference type="Proteomes" id="UP000255423">
    <property type="component" value="Unassembled WGS sequence"/>
</dbReference>